<evidence type="ECO:0000313" key="1">
    <source>
        <dbReference type="EMBL" id="KZT75410.1"/>
    </source>
</evidence>
<dbReference type="Proteomes" id="UP000250235">
    <property type="component" value="Unassembled WGS sequence"/>
</dbReference>
<reference evidence="1 2" key="1">
    <citation type="journal article" date="2015" name="Proc. Natl. Acad. Sci. U.S.A.">
        <title>The resurrection genome of Boea hygrometrica: A blueprint for survival of dehydration.</title>
        <authorList>
            <person name="Xiao L."/>
            <person name="Yang G."/>
            <person name="Zhang L."/>
            <person name="Yang X."/>
            <person name="Zhao S."/>
            <person name="Ji Z."/>
            <person name="Zhou Q."/>
            <person name="Hu M."/>
            <person name="Wang Y."/>
            <person name="Chen M."/>
            <person name="Xu Y."/>
            <person name="Jin H."/>
            <person name="Xiao X."/>
            <person name="Hu G."/>
            <person name="Bao F."/>
            <person name="Hu Y."/>
            <person name="Wan P."/>
            <person name="Li L."/>
            <person name="Deng X."/>
            <person name="Kuang T."/>
            <person name="Xiang C."/>
            <person name="Zhu J.K."/>
            <person name="Oliver M.J."/>
            <person name="He Y."/>
        </authorList>
    </citation>
    <scope>NUCLEOTIDE SEQUENCE [LARGE SCALE GENOMIC DNA]</scope>
    <source>
        <strain evidence="2">cv. XS01</strain>
    </source>
</reference>
<evidence type="ECO:0000313" key="2">
    <source>
        <dbReference type="Proteomes" id="UP000250235"/>
    </source>
</evidence>
<dbReference type="AlphaFoldDB" id="A0A2Z6ZXY2"/>
<accession>A0A2Z6ZXY2</accession>
<keyword evidence="2" id="KW-1185">Reference proteome</keyword>
<sequence length="74" mass="8393">MDVRRSSPTDAAGFLRNCCANSSDHAQECCAVIGHAWRGRAASARLFEPREFAWWRRPPSGEFVAKVRRLNFVL</sequence>
<proteinExistence type="predicted"/>
<dbReference type="EMBL" id="KV250507">
    <property type="protein sequence ID" value="KZT75410.1"/>
    <property type="molecule type" value="Genomic_DNA"/>
</dbReference>
<name>A0A2Z6ZXY2_9LAMI</name>
<organism evidence="1 2">
    <name type="scientific">Dorcoceras hygrometricum</name>
    <dbReference type="NCBI Taxonomy" id="472368"/>
    <lineage>
        <taxon>Eukaryota</taxon>
        <taxon>Viridiplantae</taxon>
        <taxon>Streptophyta</taxon>
        <taxon>Embryophyta</taxon>
        <taxon>Tracheophyta</taxon>
        <taxon>Spermatophyta</taxon>
        <taxon>Magnoliopsida</taxon>
        <taxon>eudicotyledons</taxon>
        <taxon>Gunneridae</taxon>
        <taxon>Pentapetalae</taxon>
        <taxon>asterids</taxon>
        <taxon>lamiids</taxon>
        <taxon>Lamiales</taxon>
        <taxon>Gesneriaceae</taxon>
        <taxon>Didymocarpoideae</taxon>
        <taxon>Trichosporeae</taxon>
        <taxon>Loxocarpinae</taxon>
        <taxon>Dorcoceras</taxon>
    </lineage>
</organism>
<protein>
    <submittedName>
        <fullName evidence="1">Uncharacterized protein</fullName>
    </submittedName>
</protein>
<gene>
    <name evidence="1" type="ORF">F511_47566</name>
</gene>